<comment type="caution">
    <text evidence="2">The sequence shown here is derived from an EMBL/GenBank/DDBJ whole genome shotgun (WGS) entry which is preliminary data.</text>
</comment>
<dbReference type="EMBL" id="MGES01000010">
    <property type="protein sequence ID" value="OGL89258.1"/>
    <property type="molecule type" value="Genomic_DNA"/>
</dbReference>
<gene>
    <name evidence="2" type="ORF">A3H75_00920</name>
</gene>
<dbReference type="Proteomes" id="UP000176678">
    <property type="component" value="Unassembled WGS sequence"/>
</dbReference>
<evidence type="ECO:0000313" key="3">
    <source>
        <dbReference type="Proteomes" id="UP000176678"/>
    </source>
</evidence>
<evidence type="ECO:0000313" key="2">
    <source>
        <dbReference type="EMBL" id="OGL89258.1"/>
    </source>
</evidence>
<sequence length="403" mass="43229">MSEKTKKILLITGFTLVVIGVGTLIWLVFFKKEAPQAAAEKERALLPQSGALPARKPAEERAAGARSEALPISRVAAGGITQTEVLNMSGSVAPTISGDGKSVAFLNANDGKFYRIGPDGKPITMSDRQFFGVEKVAWSPDKNKTILEFPDGSNVYFDFEQQKQVTLPKHWEKFDFAPKGSDMAALSMGNGAENRWLITSNPNGTGASAVEPLGNNADKVQVSYAPNNQTIAFSNTGEPAGGERQSLLLIGKNGENLPALIVDGSNFQPKWSPSGGRLLYSTTHSSDQWNPRLWIVNGQGDAIGSGKKDLAVITWAEKCTFADESTLYCAVPDQLEPGTGLEPSLAKFIPDTVYKIDTRTGVKSVVGKPQTPVSVGNISIDADQSSLIFTDQSTGALHKMRLR</sequence>
<organism evidence="2 3">
    <name type="scientific">Candidatus Uhrbacteria bacterium RIFCSPLOWO2_02_FULL_51_9</name>
    <dbReference type="NCBI Taxonomy" id="1802410"/>
    <lineage>
        <taxon>Bacteria</taxon>
        <taxon>Candidatus Uhriibacteriota</taxon>
    </lineage>
</organism>
<protein>
    <recommendedName>
        <fullName evidence="4">Dipeptidylpeptidase IV N-terminal domain-containing protein</fullName>
    </recommendedName>
</protein>
<dbReference type="Gene3D" id="2.120.10.30">
    <property type="entry name" value="TolB, C-terminal domain"/>
    <property type="match status" value="1"/>
</dbReference>
<evidence type="ECO:0000256" key="1">
    <source>
        <dbReference type="SAM" id="Phobius"/>
    </source>
</evidence>
<evidence type="ECO:0008006" key="4">
    <source>
        <dbReference type="Google" id="ProtNLM"/>
    </source>
</evidence>
<accession>A0A1F7VGJ0</accession>
<keyword evidence="1" id="KW-0472">Membrane</keyword>
<dbReference type="InterPro" id="IPR011042">
    <property type="entry name" value="6-blade_b-propeller_TolB-like"/>
</dbReference>
<dbReference type="SUPFAM" id="SSF69322">
    <property type="entry name" value="Tricorn protease domain 2"/>
    <property type="match status" value="1"/>
</dbReference>
<reference evidence="2 3" key="1">
    <citation type="journal article" date="2016" name="Nat. Commun.">
        <title>Thousands of microbial genomes shed light on interconnected biogeochemical processes in an aquifer system.</title>
        <authorList>
            <person name="Anantharaman K."/>
            <person name="Brown C.T."/>
            <person name="Hug L.A."/>
            <person name="Sharon I."/>
            <person name="Castelle C.J."/>
            <person name="Probst A.J."/>
            <person name="Thomas B.C."/>
            <person name="Singh A."/>
            <person name="Wilkins M.J."/>
            <person name="Karaoz U."/>
            <person name="Brodie E.L."/>
            <person name="Williams K.H."/>
            <person name="Hubbard S.S."/>
            <person name="Banfield J.F."/>
        </authorList>
    </citation>
    <scope>NUCLEOTIDE SEQUENCE [LARGE SCALE GENOMIC DNA]</scope>
</reference>
<dbReference type="AlphaFoldDB" id="A0A1F7VGJ0"/>
<dbReference type="STRING" id="1802410.A3H75_00920"/>
<proteinExistence type="predicted"/>
<keyword evidence="1" id="KW-0812">Transmembrane</keyword>
<keyword evidence="1" id="KW-1133">Transmembrane helix</keyword>
<name>A0A1F7VGJ0_9BACT</name>
<feature type="transmembrane region" description="Helical" evidence="1">
    <location>
        <begin position="7"/>
        <end position="29"/>
    </location>
</feature>